<protein>
    <submittedName>
        <fullName evidence="1">Uncharacterized protein</fullName>
    </submittedName>
</protein>
<comment type="caution">
    <text evidence="1">The sequence shown here is derived from an EMBL/GenBank/DDBJ whole genome shotgun (WGS) entry which is preliminary data.</text>
</comment>
<gene>
    <name evidence="1" type="ORF">GCM10025783_08480</name>
</gene>
<keyword evidence="2" id="KW-1185">Reference proteome</keyword>
<proteinExistence type="predicted"/>
<evidence type="ECO:0000313" key="2">
    <source>
        <dbReference type="Proteomes" id="UP001500121"/>
    </source>
</evidence>
<evidence type="ECO:0000313" key="1">
    <source>
        <dbReference type="EMBL" id="GAA4739922.1"/>
    </source>
</evidence>
<sequence>MRGAGPGRSQYLSQNLGLGSLQQPQQWDSALRLGADRFDVALELAEAAGGVARDLPRSRAVSGRFAGVDGLAGRSTESFRLTGQALSRHPENAHPSAIRVVQLAEAVGVGGG</sequence>
<organism evidence="1 2">
    <name type="scientific">Amnibacterium soli</name>
    <dbReference type="NCBI Taxonomy" id="1282736"/>
    <lineage>
        <taxon>Bacteria</taxon>
        <taxon>Bacillati</taxon>
        <taxon>Actinomycetota</taxon>
        <taxon>Actinomycetes</taxon>
        <taxon>Micrococcales</taxon>
        <taxon>Microbacteriaceae</taxon>
        <taxon>Amnibacterium</taxon>
    </lineage>
</organism>
<reference evidence="2" key="1">
    <citation type="journal article" date="2019" name="Int. J. Syst. Evol. Microbiol.">
        <title>The Global Catalogue of Microorganisms (GCM) 10K type strain sequencing project: providing services to taxonomists for standard genome sequencing and annotation.</title>
        <authorList>
            <consortium name="The Broad Institute Genomics Platform"/>
            <consortium name="The Broad Institute Genome Sequencing Center for Infectious Disease"/>
            <person name="Wu L."/>
            <person name="Ma J."/>
        </authorList>
    </citation>
    <scope>NUCLEOTIDE SEQUENCE [LARGE SCALE GENOMIC DNA]</scope>
    <source>
        <strain evidence="2">JCM 19015</strain>
    </source>
</reference>
<dbReference type="Proteomes" id="UP001500121">
    <property type="component" value="Unassembled WGS sequence"/>
</dbReference>
<name>A0ABP8YUC5_9MICO</name>
<dbReference type="EMBL" id="BAABLP010000002">
    <property type="protein sequence ID" value="GAA4739922.1"/>
    <property type="molecule type" value="Genomic_DNA"/>
</dbReference>
<accession>A0ABP8YUC5</accession>